<feature type="domain" description="Crinkler effector protein N-terminal" evidence="4">
    <location>
        <begin position="93"/>
        <end position="212"/>
    </location>
</feature>
<evidence type="ECO:0000256" key="3">
    <source>
        <dbReference type="ARBA" id="ARBA00022525"/>
    </source>
</evidence>
<evidence type="ECO:0000313" key="6">
    <source>
        <dbReference type="Proteomes" id="UP001632037"/>
    </source>
</evidence>
<keyword evidence="6" id="KW-1185">Reference proteome</keyword>
<proteinExistence type="predicted"/>
<dbReference type="InterPro" id="IPR045379">
    <property type="entry name" value="Crinkler_N"/>
</dbReference>
<comment type="subcellular location">
    <subcellularLocation>
        <location evidence="1">Host cell</location>
    </subcellularLocation>
    <subcellularLocation>
        <location evidence="2">Secreted</location>
    </subcellularLocation>
</comment>
<organism evidence="5 6">
    <name type="scientific">Phytophthora oleae</name>
    <dbReference type="NCBI Taxonomy" id="2107226"/>
    <lineage>
        <taxon>Eukaryota</taxon>
        <taxon>Sar</taxon>
        <taxon>Stramenopiles</taxon>
        <taxon>Oomycota</taxon>
        <taxon>Peronosporomycetes</taxon>
        <taxon>Peronosporales</taxon>
        <taxon>Peronosporaceae</taxon>
        <taxon>Phytophthora</taxon>
    </lineage>
</organism>
<comment type="caution">
    <text evidence="5">The sequence shown here is derived from an EMBL/GenBank/DDBJ whole genome shotgun (WGS) entry which is preliminary data.</text>
</comment>
<dbReference type="GO" id="GO:0043657">
    <property type="term" value="C:host cell"/>
    <property type="evidence" value="ECO:0007669"/>
    <property type="project" value="UniProtKB-SubCell"/>
</dbReference>
<gene>
    <name evidence="5" type="ORF">V7S43_011927</name>
</gene>
<dbReference type="GO" id="GO:0005576">
    <property type="term" value="C:extracellular region"/>
    <property type="evidence" value="ECO:0007669"/>
    <property type="project" value="UniProtKB-SubCell"/>
</dbReference>
<dbReference type="EMBL" id="JBIMZQ010000029">
    <property type="protein sequence ID" value="KAL3662984.1"/>
    <property type="molecule type" value="Genomic_DNA"/>
</dbReference>
<dbReference type="Proteomes" id="UP001632037">
    <property type="component" value="Unassembled WGS sequence"/>
</dbReference>
<name>A0ABD3F9L9_9STRA</name>
<dbReference type="Pfam" id="PF20147">
    <property type="entry name" value="Crinkler"/>
    <property type="match status" value="1"/>
</dbReference>
<evidence type="ECO:0000256" key="2">
    <source>
        <dbReference type="ARBA" id="ARBA00004613"/>
    </source>
</evidence>
<sequence length="260" mass="28388">MANRAAVSVAAIGMTNGWPNTCSTREVGEGGYSTEHWYEGSRGSNGSGSGSYCVGSGGYDSRGGDSYSSGDTKPSTLRRFTLPLGWTFDGAKELFCVDVGVGGSAFSVKIGENESVGALKKAIKEVKPDVLKTIDADKLQLLLSKAEDGSWLTATDAAAITVDEAGAVPVMIHEHGNRKDFEEMDPVLWIKNPKHFGANFQSREGDIHVLVVVPKEVAFYRYEPRDSSREWFEEFSTKQVYFHSLPPVESLRSFIKKIFL</sequence>
<accession>A0ABD3F9L9</accession>
<evidence type="ECO:0000259" key="4">
    <source>
        <dbReference type="Pfam" id="PF20147"/>
    </source>
</evidence>
<protein>
    <recommendedName>
        <fullName evidence="4">Crinkler effector protein N-terminal domain-containing protein</fullName>
    </recommendedName>
</protein>
<dbReference type="AlphaFoldDB" id="A0ABD3F9L9"/>
<keyword evidence="3" id="KW-0964">Secreted</keyword>
<reference evidence="5 6" key="1">
    <citation type="submission" date="2024-09" db="EMBL/GenBank/DDBJ databases">
        <title>Genome sequencing and assembly of Phytophthora oleae, isolate VK10A, causative agent of rot of olive drupes.</title>
        <authorList>
            <person name="Conti Taguali S."/>
            <person name="Riolo M."/>
            <person name="La Spada F."/>
            <person name="Cacciola S.O."/>
            <person name="Dionisio G."/>
        </authorList>
    </citation>
    <scope>NUCLEOTIDE SEQUENCE [LARGE SCALE GENOMIC DNA]</scope>
    <source>
        <strain evidence="5 6">VK10A</strain>
    </source>
</reference>
<evidence type="ECO:0000313" key="5">
    <source>
        <dbReference type="EMBL" id="KAL3662984.1"/>
    </source>
</evidence>
<evidence type="ECO:0000256" key="1">
    <source>
        <dbReference type="ARBA" id="ARBA00004340"/>
    </source>
</evidence>